<evidence type="ECO:0000313" key="2">
    <source>
        <dbReference type="Proteomes" id="UP000269689"/>
    </source>
</evidence>
<evidence type="ECO:0000313" key="1">
    <source>
        <dbReference type="EMBL" id="RPE72162.1"/>
    </source>
</evidence>
<keyword evidence="2" id="KW-1185">Reference proteome</keyword>
<gene>
    <name evidence="1" type="ORF">EDD53_1307</name>
</gene>
<comment type="caution">
    <text evidence="1">The sequence shown here is derived from an EMBL/GenBank/DDBJ whole genome shotgun (WGS) entry which is preliminary data.</text>
</comment>
<dbReference type="AlphaFoldDB" id="A0A3N4UNG6"/>
<sequence>MFGFCQIQCLADVPRRFLGITHFFTPCPKATTRRHHPLHAVSTHQPPSLSPYSPHQTAAYFLMIFCDRPCLQGLSIFMRRPKLCAQTGRGNTP</sequence>
<name>A0A3N4UNG6_9RHOB</name>
<dbReference type="Proteomes" id="UP000269689">
    <property type="component" value="Unassembled WGS sequence"/>
</dbReference>
<protein>
    <submittedName>
        <fullName evidence="1">Uncharacterized protein</fullName>
    </submittedName>
</protein>
<proteinExistence type="predicted"/>
<accession>A0A3N4UNG6</accession>
<organism evidence="1 2">
    <name type="scientific">Pacificibacter maritimus</name>
    <dbReference type="NCBI Taxonomy" id="762213"/>
    <lineage>
        <taxon>Bacteria</taxon>
        <taxon>Pseudomonadati</taxon>
        <taxon>Pseudomonadota</taxon>
        <taxon>Alphaproteobacteria</taxon>
        <taxon>Rhodobacterales</taxon>
        <taxon>Roseobacteraceae</taxon>
        <taxon>Pacificibacter</taxon>
    </lineage>
</organism>
<reference evidence="1 2" key="1">
    <citation type="submission" date="2018-11" db="EMBL/GenBank/DDBJ databases">
        <title>Genomic Encyclopedia of Type Strains, Phase IV (KMG-IV): sequencing the most valuable type-strain genomes for metagenomic binning, comparative biology and taxonomic classification.</title>
        <authorList>
            <person name="Goeker M."/>
        </authorList>
    </citation>
    <scope>NUCLEOTIDE SEQUENCE [LARGE SCALE GENOMIC DNA]</scope>
    <source>
        <strain evidence="1 2">DSM 104731</strain>
    </source>
</reference>
<dbReference type="EMBL" id="RKQK01000001">
    <property type="protein sequence ID" value="RPE72162.1"/>
    <property type="molecule type" value="Genomic_DNA"/>
</dbReference>